<evidence type="ECO:0000259" key="2">
    <source>
        <dbReference type="PROSITE" id="PS50181"/>
    </source>
</evidence>
<dbReference type="InterPro" id="IPR001810">
    <property type="entry name" value="F-box_dom"/>
</dbReference>
<evidence type="ECO:0000256" key="1">
    <source>
        <dbReference type="RuleBase" id="RU000487"/>
    </source>
</evidence>
<reference evidence="3" key="1">
    <citation type="journal article" date="2020" name="bioRxiv">
        <title>Hybrid origin of Populus tomentosa Carr. identified through genome sequencing and phylogenomic analysis.</title>
        <authorList>
            <person name="An X."/>
            <person name="Gao K."/>
            <person name="Chen Z."/>
            <person name="Li J."/>
            <person name="Yang X."/>
            <person name="Yang X."/>
            <person name="Zhou J."/>
            <person name="Guo T."/>
            <person name="Zhao T."/>
            <person name="Huang S."/>
            <person name="Miao D."/>
            <person name="Khan W.U."/>
            <person name="Rao P."/>
            <person name="Ye M."/>
            <person name="Lei B."/>
            <person name="Liao W."/>
            <person name="Wang J."/>
            <person name="Ji L."/>
            <person name="Li Y."/>
            <person name="Guo B."/>
            <person name="Mustafa N.S."/>
            <person name="Li S."/>
            <person name="Yun Q."/>
            <person name="Keller S.R."/>
            <person name="Mao J."/>
            <person name="Zhang R."/>
            <person name="Strauss S.H."/>
        </authorList>
    </citation>
    <scope>NUCLEOTIDE SEQUENCE</scope>
    <source>
        <strain evidence="3">GM15</strain>
        <tissue evidence="3">Leaf</tissue>
    </source>
</reference>
<dbReference type="PANTHER" id="PTHR11937">
    <property type="entry name" value="ACTIN"/>
    <property type="match status" value="1"/>
</dbReference>
<dbReference type="CDD" id="cd22156">
    <property type="entry name" value="F-box_AtARP8-like"/>
    <property type="match status" value="1"/>
</dbReference>
<keyword evidence="4" id="KW-1185">Reference proteome</keyword>
<gene>
    <name evidence="3" type="ORF">POTOM_003548</name>
</gene>
<evidence type="ECO:0000313" key="3">
    <source>
        <dbReference type="EMBL" id="KAG6794305.1"/>
    </source>
</evidence>
<name>A0A8X8DLH5_POPTO</name>
<evidence type="ECO:0000313" key="4">
    <source>
        <dbReference type="Proteomes" id="UP000886885"/>
    </source>
</evidence>
<accession>A0A8X8DLH5</accession>
<organism evidence="3 4">
    <name type="scientific">Populus tomentosa</name>
    <name type="common">Chinese white poplar</name>
    <dbReference type="NCBI Taxonomy" id="118781"/>
    <lineage>
        <taxon>Eukaryota</taxon>
        <taxon>Viridiplantae</taxon>
        <taxon>Streptophyta</taxon>
        <taxon>Embryophyta</taxon>
        <taxon>Tracheophyta</taxon>
        <taxon>Spermatophyta</taxon>
        <taxon>Magnoliopsida</taxon>
        <taxon>eudicotyledons</taxon>
        <taxon>Gunneridae</taxon>
        <taxon>Pentapetalae</taxon>
        <taxon>rosids</taxon>
        <taxon>fabids</taxon>
        <taxon>Malpighiales</taxon>
        <taxon>Salicaceae</taxon>
        <taxon>Saliceae</taxon>
        <taxon>Populus</taxon>
    </lineage>
</organism>
<dbReference type="PROSITE" id="PS50181">
    <property type="entry name" value="FBOX"/>
    <property type="match status" value="1"/>
</dbReference>
<dbReference type="SMART" id="SM00268">
    <property type="entry name" value="ACTIN"/>
    <property type="match status" value="1"/>
</dbReference>
<sequence>MAMLLKKVWESVSNRATSFSSSSIGSVTTPPSYTESSSSLGAFDRLPIDVVLQIVRLVGPKDAARLSVVCKSWRPLVSDNRLWIYFLQNYHDTWDSVFFVETHLRSGYPIQTFSSPITELSFMRIYGQRVQVPGAVIVDGGSGHCKYGWSKNACPSGRSATFLEFGNIESPMYTRLQHFFATIYSRMQVKASAHPIVVSLPLCHYDDTEAARASRRQLKDAIYTALFDMNVPAVCAINQATLALYAAQRTSGIVVNIGFQVTSVVPILHGKVMRTVGVEVMGVGALKVTGFLREQMQQNNLNFESLHTVQTLKEVYCFSVSVMLHNVALSPTELGQIQGRLNLCYVAADYEAELYKDTQASFEVPGEGWFTLSKERFKTGEVLFQPSIAGVCAMGLQQAVALCMDHCHAAELSEDDAWFKTIVLSGGTSCLPGLAERLEKELHGLLPPSISNGIRVISPPYGADSAWIGAKLIGNVSYFITNYLDHAKLDIFTTVMFSFRTS</sequence>
<dbReference type="Proteomes" id="UP000886885">
    <property type="component" value="Chromosome 1A"/>
</dbReference>
<dbReference type="InterPro" id="IPR004000">
    <property type="entry name" value="Actin"/>
</dbReference>
<dbReference type="SMART" id="SM00256">
    <property type="entry name" value="FBOX"/>
    <property type="match status" value="1"/>
</dbReference>
<protein>
    <recommendedName>
        <fullName evidence="2">F-box domain-containing protein</fullName>
    </recommendedName>
</protein>
<comment type="caution">
    <text evidence="3">The sequence shown here is derived from an EMBL/GenBank/DDBJ whole genome shotgun (WGS) entry which is preliminary data.</text>
</comment>
<dbReference type="Pfam" id="PF00022">
    <property type="entry name" value="Actin"/>
    <property type="match status" value="1"/>
</dbReference>
<feature type="domain" description="F-box" evidence="2">
    <location>
        <begin position="40"/>
        <end position="86"/>
    </location>
</feature>
<dbReference type="AlphaFoldDB" id="A0A8X8DLH5"/>
<dbReference type="EMBL" id="JAAWWB010000001">
    <property type="protein sequence ID" value="KAG6794305.1"/>
    <property type="molecule type" value="Genomic_DNA"/>
</dbReference>
<comment type="similarity">
    <text evidence="1">Belongs to the actin family.</text>
</comment>
<dbReference type="Pfam" id="PF00646">
    <property type="entry name" value="F-box"/>
    <property type="match status" value="1"/>
</dbReference>
<proteinExistence type="inferred from homology"/>
<dbReference type="OrthoDB" id="7340501at2759"/>